<name>A0AAV7GYI8_DENCH</name>
<comment type="caution">
    <text evidence="2">The sequence shown here is derived from an EMBL/GenBank/DDBJ whole genome shotgun (WGS) entry which is preliminary data.</text>
</comment>
<protein>
    <submittedName>
        <fullName evidence="2">Uncharacterized protein</fullName>
    </submittedName>
</protein>
<feature type="region of interest" description="Disordered" evidence="1">
    <location>
        <begin position="43"/>
        <end position="85"/>
    </location>
</feature>
<dbReference type="AlphaFoldDB" id="A0AAV7GYI8"/>
<evidence type="ECO:0000256" key="1">
    <source>
        <dbReference type="SAM" id="MobiDB-lite"/>
    </source>
</evidence>
<evidence type="ECO:0000313" key="3">
    <source>
        <dbReference type="Proteomes" id="UP000775213"/>
    </source>
</evidence>
<proteinExistence type="predicted"/>
<reference evidence="2 3" key="1">
    <citation type="journal article" date="2021" name="Hortic Res">
        <title>Chromosome-scale assembly of the Dendrobium chrysotoxum genome enhances the understanding of orchid evolution.</title>
        <authorList>
            <person name="Zhang Y."/>
            <person name="Zhang G.Q."/>
            <person name="Zhang D."/>
            <person name="Liu X.D."/>
            <person name="Xu X.Y."/>
            <person name="Sun W.H."/>
            <person name="Yu X."/>
            <person name="Zhu X."/>
            <person name="Wang Z.W."/>
            <person name="Zhao X."/>
            <person name="Zhong W.Y."/>
            <person name="Chen H."/>
            <person name="Yin W.L."/>
            <person name="Huang T."/>
            <person name="Niu S.C."/>
            <person name="Liu Z.J."/>
        </authorList>
    </citation>
    <scope>NUCLEOTIDE SEQUENCE [LARGE SCALE GENOMIC DNA]</scope>
    <source>
        <strain evidence="2">Lindl</strain>
    </source>
</reference>
<sequence>MKIVLRVGRIDKLNLTAPPAGLQLVVVKLSSAPQHILLRHHHKHPLAPQSGQTRRRIRHRVHSRVIQPARSRAKKPPHPFHVGPKPDISILRTHGLFSPEIGVHQSHPFDHLQPLLPRPHRHLMRDVSPRAIPRYINPAKIPAFGKPRVGPRNHPL</sequence>
<dbReference type="Proteomes" id="UP000775213">
    <property type="component" value="Unassembled WGS sequence"/>
</dbReference>
<keyword evidence="3" id="KW-1185">Reference proteome</keyword>
<dbReference type="EMBL" id="JAGFBR010000009">
    <property type="protein sequence ID" value="KAH0461155.1"/>
    <property type="molecule type" value="Genomic_DNA"/>
</dbReference>
<organism evidence="2 3">
    <name type="scientific">Dendrobium chrysotoxum</name>
    <name type="common">Orchid</name>
    <dbReference type="NCBI Taxonomy" id="161865"/>
    <lineage>
        <taxon>Eukaryota</taxon>
        <taxon>Viridiplantae</taxon>
        <taxon>Streptophyta</taxon>
        <taxon>Embryophyta</taxon>
        <taxon>Tracheophyta</taxon>
        <taxon>Spermatophyta</taxon>
        <taxon>Magnoliopsida</taxon>
        <taxon>Liliopsida</taxon>
        <taxon>Asparagales</taxon>
        <taxon>Orchidaceae</taxon>
        <taxon>Epidendroideae</taxon>
        <taxon>Malaxideae</taxon>
        <taxon>Dendrobiinae</taxon>
        <taxon>Dendrobium</taxon>
    </lineage>
</organism>
<evidence type="ECO:0000313" key="2">
    <source>
        <dbReference type="EMBL" id="KAH0461155.1"/>
    </source>
</evidence>
<accession>A0AAV7GYI8</accession>
<gene>
    <name evidence="2" type="ORF">IEQ34_008730</name>
</gene>
<feature type="compositionally biased region" description="Basic residues" evidence="1">
    <location>
        <begin position="53"/>
        <end position="63"/>
    </location>
</feature>